<comment type="caution">
    <text evidence="1">The sequence shown here is derived from an EMBL/GenBank/DDBJ whole genome shotgun (WGS) entry which is preliminary data.</text>
</comment>
<keyword evidence="2" id="KW-1185">Reference proteome</keyword>
<gene>
    <name evidence="1" type="ORF">V6N11_024859</name>
</gene>
<evidence type="ECO:0000313" key="2">
    <source>
        <dbReference type="Proteomes" id="UP001396334"/>
    </source>
</evidence>
<proteinExistence type="predicted"/>
<protein>
    <submittedName>
        <fullName evidence="1">Uncharacterized protein</fullName>
    </submittedName>
</protein>
<reference evidence="1 2" key="1">
    <citation type="journal article" date="2024" name="G3 (Bethesda)">
        <title>Genome assembly of Hibiscus sabdariffa L. provides insights into metabolisms of medicinal natural products.</title>
        <authorList>
            <person name="Kim T."/>
        </authorList>
    </citation>
    <scope>NUCLEOTIDE SEQUENCE [LARGE SCALE GENOMIC DNA]</scope>
    <source>
        <strain evidence="1">TK-2024</strain>
        <tissue evidence="1">Old leaves</tissue>
    </source>
</reference>
<name>A0ABR2QND1_9ROSI</name>
<dbReference type="Proteomes" id="UP001396334">
    <property type="component" value="Unassembled WGS sequence"/>
</dbReference>
<evidence type="ECO:0000313" key="1">
    <source>
        <dbReference type="EMBL" id="KAK9002173.1"/>
    </source>
</evidence>
<organism evidence="1 2">
    <name type="scientific">Hibiscus sabdariffa</name>
    <name type="common">roselle</name>
    <dbReference type="NCBI Taxonomy" id="183260"/>
    <lineage>
        <taxon>Eukaryota</taxon>
        <taxon>Viridiplantae</taxon>
        <taxon>Streptophyta</taxon>
        <taxon>Embryophyta</taxon>
        <taxon>Tracheophyta</taxon>
        <taxon>Spermatophyta</taxon>
        <taxon>Magnoliopsida</taxon>
        <taxon>eudicotyledons</taxon>
        <taxon>Gunneridae</taxon>
        <taxon>Pentapetalae</taxon>
        <taxon>rosids</taxon>
        <taxon>malvids</taxon>
        <taxon>Malvales</taxon>
        <taxon>Malvaceae</taxon>
        <taxon>Malvoideae</taxon>
        <taxon>Hibiscus</taxon>
    </lineage>
</organism>
<accession>A0ABR2QND1</accession>
<sequence>MRVDVKRRGEGRGLFIEEKSGSGDKGGVDTLQFAWLIVANGLHVTKSGRAGGYNRQYIVTKSSPERTSIQDSSGDGHVKVLFEGRGREEPTVTDANDFLSLSQWLCFATTGPQHVASLAICS</sequence>
<dbReference type="EMBL" id="JBBPBN010000035">
    <property type="protein sequence ID" value="KAK9002173.1"/>
    <property type="molecule type" value="Genomic_DNA"/>
</dbReference>